<dbReference type="Pfam" id="PF01488">
    <property type="entry name" value="Shikimate_DH"/>
    <property type="match status" value="1"/>
</dbReference>
<dbReference type="GO" id="GO:0003855">
    <property type="term" value="F:3-dehydroquinate dehydratase activity"/>
    <property type="evidence" value="ECO:0007669"/>
    <property type="project" value="InterPro"/>
</dbReference>
<proteinExistence type="inferred from homology"/>
<organism evidence="4">
    <name type="scientific">Rhizophora mucronata</name>
    <name type="common">Asiatic mangrove</name>
    <dbReference type="NCBI Taxonomy" id="61149"/>
    <lineage>
        <taxon>Eukaryota</taxon>
        <taxon>Viridiplantae</taxon>
        <taxon>Streptophyta</taxon>
        <taxon>Embryophyta</taxon>
        <taxon>Tracheophyta</taxon>
        <taxon>Spermatophyta</taxon>
        <taxon>Magnoliopsida</taxon>
        <taxon>eudicotyledons</taxon>
        <taxon>Gunneridae</taxon>
        <taxon>Pentapetalae</taxon>
        <taxon>rosids</taxon>
        <taxon>fabids</taxon>
        <taxon>Malpighiales</taxon>
        <taxon>Rhizophoraceae</taxon>
        <taxon>Rhizophora</taxon>
    </lineage>
</organism>
<dbReference type="NCBIfam" id="TIGR01093">
    <property type="entry name" value="aroD"/>
    <property type="match status" value="1"/>
</dbReference>
<feature type="domain" description="Quinate/shikimate 5-dehydrogenase/glutamyl-tRNA reductase" evidence="1">
    <location>
        <begin position="391"/>
        <end position="461"/>
    </location>
</feature>
<name>A0A2P2L5F1_RHIMU</name>
<dbReference type="EMBL" id="GGEC01032719">
    <property type="protein sequence ID" value="MBX13203.1"/>
    <property type="molecule type" value="Transcribed_RNA"/>
</dbReference>
<dbReference type="Pfam" id="PF08501">
    <property type="entry name" value="Shikimate_dh_N"/>
    <property type="match status" value="1"/>
</dbReference>
<dbReference type="CDD" id="cd01065">
    <property type="entry name" value="NAD_bind_Shikimate_DH"/>
    <property type="match status" value="1"/>
</dbReference>
<dbReference type="FunFam" id="3.40.50.10860:FF:000009">
    <property type="entry name" value="Bifunctional 3-dehydroquinate dehydratase/shikimate dehydrogenase, chloroplastic"/>
    <property type="match status" value="1"/>
</dbReference>
<accession>A0A2P2L5F1</accession>
<dbReference type="InterPro" id="IPR041121">
    <property type="entry name" value="SDH_C"/>
</dbReference>
<dbReference type="UniPathway" id="UPA00053">
    <property type="reaction ID" value="UER00087"/>
</dbReference>
<dbReference type="CDD" id="cd00502">
    <property type="entry name" value="DHQase_I"/>
    <property type="match status" value="1"/>
</dbReference>
<dbReference type="Gene3D" id="3.40.50.720">
    <property type="entry name" value="NAD(P)-binding Rossmann-like Domain"/>
    <property type="match status" value="1"/>
</dbReference>
<dbReference type="Gene3D" id="3.20.20.70">
    <property type="entry name" value="Aldolase class I"/>
    <property type="match status" value="1"/>
</dbReference>
<dbReference type="HAMAP" id="MF_00214">
    <property type="entry name" value="AroD"/>
    <property type="match status" value="1"/>
</dbReference>
<dbReference type="Pfam" id="PF18317">
    <property type="entry name" value="SDH_C"/>
    <property type="match status" value="1"/>
</dbReference>
<dbReference type="SUPFAM" id="SSF51569">
    <property type="entry name" value="Aldolase"/>
    <property type="match status" value="1"/>
</dbReference>
<dbReference type="Gene3D" id="3.40.50.10860">
    <property type="entry name" value="Leucine Dehydrogenase, chain A, domain 1"/>
    <property type="match status" value="1"/>
</dbReference>
<dbReference type="InterPro" id="IPR006151">
    <property type="entry name" value="Shikm_DH/Glu-tRNA_Rdtase"/>
</dbReference>
<dbReference type="Pfam" id="PF01487">
    <property type="entry name" value="DHquinase_I"/>
    <property type="match status" value="1"/>
</dbReference>
<evidence type="ECO:0000259" key="1">
    <source>
        <dbReference type="Pfam" id="PF01488"/>
    </source>
</evidence>
<feature type="domain" description="SDH C-terminal" evidence="3">
    <location>
        <begin position="510"/>
        <end position="529"/>
    </location>
</feature>
<dbReference type="InterPro" id="IPR046346">
    <property type="entry name" value="Aminoacid_DH-like_N_sf"/>
</dbReference>
<dbReference type="AlphaFoldDB" id="A0A2P2L5F1"/>
<dbReference type="FunFam" id="3.40.50.720:FF:000172">
    <property type="entry name" value="Bifunctional 3-dehydroquinate dehydratase/shikimate dehydrogenase, chloroplastic"/>
    <property type="match status" value="1"/>
</dbReference>
<sequence length="549" mass="59256">MESGNILKVASSSPAMAAQLDGEGGRMRKNPTLICAPIMRETVDKMLIDTHKAKASGADLVEIRLDSLKTFNPLQHLTAIIKHSPLPTLFTYRPTWEGGQYDGDEKKRLEVLQLAMESGADYIDVELKVAHEFNESIHGKKPKKCKVIVSSHNYQNTPSVEDLGNLVATIQAAGADIVKIATTALDITDVARLFQITVHSQVRSVPIIGIVMGERGLMSRILCAKFGGYLTFGTLESGIVSAPGQPMIKDLLDLYNFRQIGPDTKVFGIIGKPVGHSKSPALYNEAFKLVGFNGVYVHLLVDDIANFLQTYSSMDFTGFSCTIPHKEAAVKCCDEVDPVAKSIGAVNCIIRRQSDGKLCGFNTDYVGAISAIEDGLRASKNVCSGVSSPIAGKLFVVIGAGGAGKALAYGAKEKGARVVIANRTYDRAKELADMVGGDAISLADLDYFQPEAGMILANTTSIGMQPKVDETPISKDALKNYSLVFDAVYTPKVTRLLREAEESGATIVSGLEMFIGQAYEQYERFTGLPGKIIISCFPNIINNIFLLSQ</sequence>
<dbReference type="InterPro" id="IPR022893">
    <property type="entry name" value="Shikimate_DH_fam"/>
</dbReference>
<dbReference type="InterPro" id="IPR013708">
    <property type="entry name" value="Shikimate_DH-bd_N"/>
</dbReference>
<dbReference type="HAMAP" id="MF_00222">
    <property type="entry name" value="Shikimate_DH_AroE"/>
    <property type="match status" value="1"/>
</dbReference>
<dbReference type="GO" id="GO:0019632">
    <property type="term" value="P:shikimate metabolic process"/>
    <property type="evidence" value="ECO:0007669"/>
    <property type="project" value="TreeGrafter"/>
</dbReference>
<evidence type="ECO:0000259" key="3">
    <source>
        <dbReference type="Pfam" id="PF18317"/>
    </source>
</evidence>
<dbReference type="InterPro" id="IPR036291">
    <property type="entry name" value="NAD(P)-bd_dom_sf"/>
</dbReference>
<dbReference type="FunFam" id="3.20.20.70:FF:000142">
    <property type="entry name" value="bifunctional 3-dehydroquinate dehydratase/shikimate dehydrogenase, chloroplastic"/>
    <property type="match status" value="1"/>
</dbReference>
<protein>
    <submittedName>
        <fullName evidence="4">Uncharacterized protein</fullName>
    </submittedName>
</protein>
<dbReference type="PANTHER" id="PTHR21089">
    <property type="entry name" value="SHIKIMATE DEHYDROGENASE"/>
    <property type="match status" value="1"/>
</dbReference>
<dbReference type="SUPFAM" id="SSF51735">
    <property type="entry name" value="NAD(P)-binding Rossmann-fold domains"/>
    <property type="match status" value="1"/>
</dbReference>
<dbReference type="PANTHER" id="PTHR21089:SF1">
    <property type="entry name" value="BIFUNCTIONAL 3-DEHYDROQUINATE DEHYDRATASE_SHIKIMATE DEHYDROGENASE, CHLOROPLASTIC"/>
    <property type="match status" value="1"/>
</dbReference>
<dbReference type="GO" id="GO:0004764">
    <property type="term" value="F:shikimate 3-dehydrogenase (NADP+) activity"/>
    <property type="evidence" value="ECO:0007669"/>
    <property type="project" value="InterPro"/>
</dbReference>
<reference evidence="4" key="1">
    <citation type="submission" date="2018-02" db="EMBL/GenBank/DDBJ databases">
        <title>Rhizophora mucronata_Transcriptome.</title>
        <authorList>
            <person name="Meera S.P."/>
            <person name="Sreeshan A."/>
            <person name="Augustine A."/>
        </authorList>
    </citation>
    <scope>NUCLEOTIDE SEQUENCE</scope>
    <source>
        <tissue evidence="4">Leaf</tissue>
    </source>
</reference>
<evidence type="ECO:0000259" key="2">
    <source>
        <dbReference type="Pfam" id="PF08501"/>
    </source>
</evidence>
<dbReference type="GO" id="GO:0009423">
    <property type="term" value="P:chorismate biosynthetic process"/>
    <property type="evidence" value="ECO:0007669"/>
    <property type="project" value="UniProtKB-UniPathway"/>
</dbReference>
<feature type="domain" description="Shikimate dehydrogenase substrate binding N-terminal" evidence="2">
    <location>
        <begin position="269"/>
        <end position="349"/>
    </location>
</feature>
<dbReference type="InterPro" id="IPR001381">
    <property type="entry name" value="DHquinase_I"/>
</dbReference>
<dbReference type="SUPFAM" id="SSF53223">
    <property type="entry name" value="Aminoacid dehydrogenase-like, N-terminal domain"/>
    <property type="match status" value="1"/>
</dbReference>
<dbReference type="InterPro" id="IPR013785">
    <property type="entry name" value="Aldolase_TIM"/>
</dbReference>
<evidence type="ECO:0000313" key="4">
    <source>
        <dbReference type="EMBL" id="MBX13203.1"/>
    </source>
</evidence>